<dbReference type="Gene3D" id="1.20.58.300">
    <property type="entry name" value="FlgN-like"/>
    <property type="match status" value="1"/>
</dbReference>
<dbReference type="RefSeq" id="WP_138407125.1">
    <property type="nucleotide sequence ID" value="NZ_QLAE01000005.1"/>
</dbReference>
<evidence type="ECO:0000256" key="1">
    <source>
        <dbReference type="ARBA" id="ARBA00002397"/>
    </source>
</evidence>
<dbReference type="GO" id="GO:0044780">
    <property type="term" value="P:bacterial-type flagellum assembly"/>
    <property type="evidence" value="ECO:0007669"/>
    <property type="project" value="InterPro"/>
</dbReference>
<reference evidence="4 5" key="1">
    <citation type="journal article" date="2017" name="Eur. J. Clin. Microbiol. Infect. Dis.">
        <title>Uncommonly isolated clinical Pseudomonas: identification and phylogenetic assignation.</title>
        <authorList>
            <person name="Mulet M."/>
            <person name="Gomila M."/>
            <person name="Ramirez A."/>
            <person name="Cardew S."/>
            <person name="Moore E.R."/>
            <person name="Lalucat J."/>
            <person name="Garcia-Valdes E."/>
        </authorList>
    </citation>
    <scope>NUCLEOTIDE SEQUENCE [LARGE SCALE GENOMIC DNA]</scope>
    <source>
        <strain evidence="4 5">SD129</strain>
    </source>
</reference>
<accession>A0A5R9QE21</accession>
<dbReference type="Proteomes" id="UP000306753">
    <property type="component" value="Unassembled WGS sequence"/>
</dbReference>
<dbReference type="OrthoDB" id="5734604at2"/>
<name>A0A5R9QE21_9GAMM</name>
<sequence length="155" mass="16601">MQDTALLEQLTGDIALAHQLCELTDEEFRSLGERDLAALEGILARKQPLLALLGQHGAQRGKLLSSQNLPSSRAGLESLVSASGLRDAILAKSDELGQILDECQRANLRNGRLIRANQTAVKGMLGVLRGNEAPGLYDSRGTAAKSAYQRPLTQA</sequence>
<dbReference type="AlphaFoldDB" id="A0A5R9QE21"/>
<dbReference type="Pfam" id="PF05130">
    <property type="entry name" value="FlgN"/>
    <property type="match status" value="1"/>
</dbReference>
<protein>
    <submittedName>
        <fullName evidence="4">Flagellar protein FlgN</fullName>
    </submittedName>
</protein>
<evidence type="ECO:0000256" key="3">
    <source>
        <dbReference type="ARBA" id="ARBA00022795"/>
    </source>
</evidence>
<keyword evidence="4" id="KW-0966">Cell projection</keyword>
<gene>
    <name evidence="4" type="ORF">DN820_13370</name>
</gene>
<dbReference type="SUPFAM" id="SSF140566">
    <property type="entry name" value="FlgN-like"/>
    <property type="match status" value="1"/>
</dbReference>
<evidence type="ECO:0000313" key="5">
    <source>
        <dbReference type="Proteomes" id="UP000306753"/>
    </source>
</evidence>
<evidence type="ECO:0000256" key="2">
    <source>
        <dbReference type="ARBA" id="ARBA00007703"/>
    </source>
</evidence>
<organism evidence="4 5">
    <name type="scientific">Stutzerimonas nosocomialis</name>
    <dbReference type="NCBI Taxonomy" id="1056496"/>
    <lineage>
        <taxon>Bacteria</taxon>
        <taxon>Pseudomonadati</taxon>
        <taxon>Pseudomonadota</taxon>
        <taxon>Gammaproteobacteria</taxon>
        <taxon>Pseudomonadales</taxon>
        <taxon>Pseudomonadaceae</taxon>
        <taxon>Stutzerimonas</taxon>
    </lineage>
</organism>
<keyword evidence="4" id="KW-0969">Cilium</keyword>
<comment type="caution">
    <text evidence="4">The sequence shown here is derived from an EMBL/GenBank/DDBJ whole genome shotgun (WGS) entry which is preliminary data.</text>
</comment>
<evidence type="ECO:0000313" key="4">
    <source>
        <dbReference type="EMBL" id="TLX63003.1"/>
    </source>
</evidence>
<keyword evidence="3" id="KW-1005">Bacterial flagellum biogenesis</keyword>
<comment type="function">
    <text evidence="1">Required for the efficient initiation of filament assembly.</text>
</comment>
<dbReference type="InterPro" id="IPR036679">
    <property type="entry name" value="FlgN-like_sf"/>
</dbReference>
<keyword evidence="4" id="KW-0282">Flagellum</keyword>
<proteinExistence type="inferred from homology"/>
<dbReference type="InterPro" id="IPR007809">
    <property type="entry name" value="FlgN-like"/>
</dbReference>
<dbReference type="EMBL" id="QLAG01000015">
    <property type="protein sequence ID" value="TLX63003.1"/>
    <property type="molecule type" value="Genomic_DNA"/>
</dbReference>
<keyword evidence="5" id="KW-1185">Reference proteome</keyword>
<comment type="similarity">
    <text evidence="2">Belongs to the FlgN family.</text>
</comment>